<keyword evidence="4" id="KW-1185">Reference proteome</keyword>
<proteinExistence type="predicted"/>
<accession>A0ABW3JS11</accession>
<dbReference type="EC" id="2.1.1.-" evidence="3"/>
<dbReference type="Pfam" id="PF08241">
    <property type="entry name" value="Methyltransf_11"/>
    <property type="match status" value="1"/>
</dbReference>
<evidence type="ECO:0000313" key="4">
    <source>
        <dbReference type="Proteomes" id="UP001597062"/>
    </source>
</evidence>
<organism evidence="3 4">
    <name type="scientific">Tenacibaculum geojense</name>
    <dbReference type="NCBI Taxonomy" id="915352"/>
    <lineage>
        <taxon>Bacteria</taxon>
        <taxon>Pseudomonadati</taxon>
        <taxon>Bacteroidota</taxon>
        <taxon>Flavobacteriia</taxon>
        <taxon>Flavobacteriales</taxon>
        <taxon>Flavobacteriaceae</taxon>
        <taxon>Tenacibaculum</taxon>
    </lineage>
</organism>
<keyword evidence="3" id="KW-0808">Transferase</keyword>
<dbReference type="GO" id="GO:0032259">
    <property type="term" value="P:methylation"/>
    <property type="evidence" value="ECO:0007669"/>
    <property type="project" value="UniProtKB-KW"/>
</dbReference>
<keyword evidence="1" id="KW-0472">Membrane</keyword>
<keyword evidence="1" id="KW-1133">Transmembrane helix</keyword>
<dbReference type="RefSeq" id="WP_386107285.1">
    <property type="nucleotide sequence ID" value="NZ_JBHTJR010000045.1"/>
</dbReference>
<feature type="domain" description="Methyltransferase type 11" evidence="2">
    <location>
        <begin position="128"/>
        <end position="196"/>
    </location>
</feature>
<protein>
    <submittedName>
        <fullName evidence="3">Class I SAM-dependent methyltransferase</fullName>
        <ecNumber evidence="3">2.1.1.-</ecNumber>
    </submittedName>
</protein>
<evidence type="ECO:0000256" key="1">
    <source>
        <dbReference type="SAM" id="Phobius"/>
    </source>
</evidence>
<name>A0ABW3JS11_9FLAO</name>
<dbReference type="InterPro" id="IPR029063">
    <property type="entry name" value="SAM-dependent_MTases_sf"/>
</dbReference>
<reference evidence="4" key="1">
    <citation type="journal article" date="2019" name="Int. J. Syst. Evol. Microbiol.">
        <title>The Global Catalogue of Microorganisms (GCM) 10K type strain sequencing project: providing services to taxonomists for standard genome sequencing and annotation.</title>
        <authorList>
            <consortium name="The Broad Institute Genomics Platform"/>
            <consortium name="The Broad Institute Genome Sequencing Center for Infectious Disease"/>
            <person name="Wu L."/>
            <person name="Ma J."/>
        </authorList>
    </citation>
    <scope>NUCLEOTIDE SEQUENCE [LARGE SCALE GENOMIC DNA]</scope>
    <source>
        <strain evidence="4">CCUG 60527</strain>
    </source>
</reference>
<dbReference type="Gene3D" id="3.40.50.150">
    <property type="entry name" value="Vaccinia Virus protein VP39"/>
    <property type="match status" value="1"/>
</dbReference>
<dbReference type="GO" id="GO:0008168">
    <property type="term" value="F:methyltransferase activity"/>
    <property type="evidence" value="ECO:0007669"/>
    <property type="project" value="UniProtKB-KW"/>
</dbReference>
<gene>
    <name evidence="3" type="ORF">ACFQ1U_08475</name>
</gene>
<feature type="transmembrane region" description="Helical" evidence="1">
    <location>
        <begin position="45"/>
        <end position="68"/>
    </location>
</feature>
<dbReference type="InterPro" id="IPR013216">
    <property type="entry name" value="Methyltransf_11"/>
</dbReference>
<comment type="caution">
    <text evidence="3">The sequence shown here is derived from an EMBL/GenBank/DDBJ whole genome shotgun (WGS) entry which is preliminary data.</text>
</comment>
<keyword evidence="3" id="KW-0489">Methyltransferase</keyword>
<sequence length="250" mass="29752">MEIKRRKFQGVLNILSFNRQFYFFGLLVLGLIMLFQYVFNWEFELVLLIIVGFLYGLLAPLLVSAYVYDFSKFYEFNWLNDLQLNKNNNLNIVNINAGFDETSFILKNKFQQSNLKVFDFYDESKHTEQAIKRARKVSLVYPNTQRINTNAIPINENTVDILFLLSSVHEIRKNKEKIVFFNECRRVLKHNGKIVIVEHLRDLPNFLAFSIGFTHFFSKQTWKKVFKKTNLKLKEEIKFTPFMSVFILNK</sequence>
<feature type="transmembrane region" description="Helical" evidence="1">
    <location>
        <begin position="21"/>
        <end position="39"/>
    </location>
</feature>
<dbReference type="SUPFAM" id="SSF53335">
    <property type="entry name" value="S-adenosyl-L-methionine-dependent methyltransferases"/>
    <property type="match status" value="1"/>
</dbReference>
<evidence type="ECO:0000259" key="2">
    <source>
        <dbReference type="Pfam" id="PF08241"/>
    </source>
</evidence>
<keyword evidence="1" id="KW-0812">Transmembrane</keyword>
<dbReference type="EMBL" id="JBHTJR010000045">
    <property type="protein sequence ID" value="MFD0993237.1"/>
    <property type="molecule type" value="Genomic_DNA"/>
</dbReference>
<dbReference type="Proteomes" id="UP001597062">
    <property type="component" value="Unassembled WGS sequence"/>
</dbReference>
<evidence type="ECO:0000313" key="3">
    <source>
        <dbReference type="EMBL" id="MFD0993237.1"/>
    </source>
</evidence>